<keyword evidence="2" id="KW-1185">Reference proteome</keyword>
<dbReference type="OrthoDB" id="9761733at2"/>
<reference evidence="1 2" key="1">
    <citation type="submission" date="2018-11" db="EMBL/GenBank/DDBJ databases">
        <authorList>
            <person name="Li F."/>
        </authorList>
    </citation>
    <scope>NUCLEOTIDE SEQUENCE [LARGE SCALE GENOMIC DNA]</scope>
    <source>
        <strain evidence="1 2">Gsoil 818</strain>
    </source>
</reference>
<dbReference type="RefSeq" id="WP_148046797.1">
    <property type="nucleotide sequence ID" value="NZ_RJSF01000047.1"/>
</dbReference>
<protein>
    <submittedName>
        <fullName evidence="1">Uncharacterized protein</fullName>
    </submittedName>
</protein>
<name>A0A3N0GH23_9ACTN</name>
<sequence>MAIWFDENASGYDYDKAFDTPYSADAWGVPGKRGIFPAQTSLHMVSKNYTIVRVEYLDELDPRWVKAIRRCPSPSDFR</sequence>
<proteinExistence type="predicted"/>
<organism evidence="1 2">
    <name type="scientific">Nocardioides pocheonensis</name>
    <dbReference type="NCBI Taxonomy" id="661485"/>
    <lineage>
        <taxon>Bacteria</taxon>
        <taxon>Bacillati</taxon>
        <taxon>Actinomycetota</taxon>
        <taxon>Actinomycetes</taxon>
        <taxon>Propionibacteriales</taxon>
        <taxon>Nocardioidaceae</taxon>
        <taxon>Nocardioides</taxon>
    </lineage>
</organism>
<dbReference type="AlphaFoldDB" id="A0A3N0GH23"/>
<dbReference type="Proteomes" id="UP000279994">
    <property type="component" value="Unassembled WGS sequence"/>
</dbReference>
<evidence type="ECO:0000313" key="1">
    <source>
        <dbReference type="EMBL" id="RNM11731.1"/>
    </source>
</evidence>
<dbReference type="EMBL" id="RJSF01000047">
    <property type="protein sequence ID" value="RNM11731.1"/>
    <property type="molecule type" value="Genomic_DNA"/>
</dbReference>
<accession>A0A3N0GH23</accession>
<comment type="caution">
    <text evidence="1">The sequence shown here is derived from an EMBL/GenBank/DDBJ whole genome shotgun (WGS) entry which is preliminary data.</text>
</comment>
<gene>
    <name evidence="1" type="ORF">EFL26_21480</name>
</gene>
<evidence type="ECO:0000313" key="2">
    <source>
        <dbReference type="Proteomes" id="UP000279994"/>
    </source>
</evidence>